<dbReference type="EMBL" id="JAGPXD010000001">
    <property type="protein sequence ID" value="KAH7376896.1"/>
    <property type="molecule type" value="Genomic_DNA"/>
</dbReference>
<keyword evidence="3 5" id="KW-1133">Transmembrane helix</keyword>
<accession>A0A8K0TV49</accession>
<proteinExistence type="predicted"/>
<dbReference type="Pfam" id="PF07690">
    <property type="entry name" value="MFS_1"/>
    <property type="match status" value="1"/>
</dbReference>
<keyword evidence="8" id="KW-1185">Reference proteome</keyword>
<evidence type="ECO:0000256" key="1">
    <source>
        <dbReference type="ARBA" id="ARBA00004141"/>
    </source>
</evidence>
<dbReference type="InterPro" id="IPR011701">
    <property type="entry name" value="MFS"/>
</dbReference>
<evidence type="ECO:0000256" key="5">
    <source>
        <dbReference type="SAM" id="Phobius"/>
    </source>
</evidence>
<protein>
    <submittedName>
        <fullName evidence="7">Major facilitator superfamily domain-containing protein</fullName>
    </submittedName>
</protein>
<dbReference type="PROSITE" id="PS50850">
    <property type="entry name" value="MFS"/>
    <property type="match status" value="1"/>
</dbReference>
<name>A0A8K0TV49_9PEZI</name>
<keyword evidence="2 5" id="KW-0812">Transmembrane</keyword>
<feature type="transmembrane region" description="Helical" evidence="5">
    <location>
        <begin position="195"/>
        <end position="216"/>
    </location>
</feature>
<dbReference type="GO" id="GO:0022857">
    <property type="term" value="F:transmembrane transporter activity"/>
    <property type="evidence" value="ECO:0007669"/>
    <property type="project" value="InterPro"/>
</dbReference>
<feature type="domain" description="Major facilitator superfamily (MFS) profile" evidence="6">
    <location>
        <begin position="36"/>
        <end position="548"/>
    </location>
</feature>
<feature type="transmembrane region" description="Helical" evidence="5">
    <location>
        <begin position="339"/>
        <end position="361"/>
    </location>
</feature>
<dbReference type="SUPFAM" id="SSF103473">
    <property type="entry name" value="MFS general substrate transporter"/>
    <property type="match status" value="1"/>
</dbReference>
<feature type="transmembrane region" description="Helical" evidence="5">
    <location>
        <begin position="39"/>
        <end position="63"/>
    </location>
</feature>
<feature type="transmembrane region" description="Helical" evidence="5">
    <location>
        <begin position="263"/>
        <end position="285"/>
    </location>
</feature>
<feature type="transmembrane region" description="Helical" evidence="5">
    <location>
        <begin position="237"/>
        <end position="257"/>
    </location>
</feature>
<dbReference type="OrthoDB" id="4161376at2759"/>
<gene>
    <name evidence="7" type="ORF">B0T11DRAFT_347181</name>
</gene>
<evidence type="ECO:0000256" key="4">
    <source>
        <dbReference type="ARBA" id="ARBA00023136"/>
    </source>
</evidence>
<dbReference type="PANTHER" id="PTHR23501">
    <property type="entry name" value="MAJOR FACILITATOR SUPERFAMILY"/>
    <property type="match status" value="1"/>
</dbReference>
<feature type="transmembrane region" description="Helical" evidence="5">
    <location>
        <begin position="525"/>
        <end position="543"/>
    </location>
</feature>
<feature type="transmembrane region" description="Helical" evidence="5">
    <location>
        <begin position="130"/>
        <end position="150"/>
    </location>
</feature>
<evidence type="ECO:0000313" key="8">
    <source>
        <dbReference type="Proteomes" id="UP000813385"/>
    </source>
</evidence>
<comment type="caution">
    <text evidence="7">The sequence shown here is derived from an EMBL/GenBank/DDBJ whole genome shotgun (WGS) entry which is preliminary data.</text>
</comment>
<organism evidence="7 8">
    <name type="scientific">Plectosphaerella cucumerina</name>
    <dbReference type="NCBI Taxonomy" id="40658"/>
    <lineage>
        <taxon>Eukaryota</taxon>
        <taxon>Fungi</taxon>
        <taxon>Dikarya</taxon>
        <taxon>Ascomycota</taxon>
        <taxon>Pezizomycotina</taxon>
        <taxon>Sordariomycetes</taxon>
        <taxon>Hypocreomycetidae</taxon>
        <taxon>Glomerellales</taxon>
        <taxon>Plectosphaerellaceae</taxon>
        <taxon>Plectosphaerella</taxon>
    </lineage>
</organism>
<dbReference type="Proteomes" id="UP000813385">
    <property type="component" value="Unassembled WGS sequence"/>
</dbReference>
<feature type="transmembrane region" description="Helical" evidence="5">
    <location>
        <begin position="162"/>
        <end position="183"/>
    </location>
</feature>
<dbReference type="InterPro" id="IPR036259">
    <property type="entry name" value="MFS_trans_sf"/>
</dbReference>
<evidence type="ECO:0000313" key="7">
    <source>
        <dbReference type="EMBL" id="KAH7376896.1"/>
    </source>
</evidence>
<keyword evidence="4 5" id="KW-0472">Membrane</keyword>
<feature type="transmembrane region" description="Helical" evidence="5">
    <location>
        <begin position="75"/>
        <end position="95"/>
    </location>
</feature>
<dbReference type="InterPro" id="IPR005829">
    <property type="entry name" value="Sugar_transporter_CS"/>
</dbReference>
<dbReference type="GO" id="GO:0005886">
    <property type="term" value="C:plasma membrane"/>
    <property type="evidence" value="ECO:0007669"/>
    <property type="project" value="TreeGrafter"/>
</dbReference>
<evidence type="ECO:0000256" key="3">
    <source>
        <dbReference type="ARBA" id="ARBA00022989"/>
    </source>
</evidence>
<dbReference type="InterPro" id="IPR020846">
    <property type="entry name" value="MFS_dom"/>
</dbReference>
<comment type="subcellular location">
    <subcellularLocation>
        <location evidence="1">Membrane</location>
        <topology evidence="1">Multi-pass membrane protein</topology>
    </subcellularLocation>
</comment>
<reference evidence="7" key="1">
    <citation type="journal article" date="2021" name="Nat. Commun.">
        <title>Genetic determinants of endophytism in the Arabidopsis root mycobiome.</title>
        <authorList>
            <person name="Mesny F."/>
            <person name="Miyauchi S."/>
            <person name="Thiergart T."/>
            <person name="Pickel B."/>
            <person name="Atanasova L."/>
            <person name="Karlsson M."/>
            <person name="Huettel B."/>
            <person name="Barry K.W."/>
            <person name="Haridas S."/>
            <person name="Chen C."/>
            <person name="Bauer D."/>
            <person name="Andreopoulos W."/>
            <person name="Pangilinan J."/>
            <person name="LaButti K."/>
            <person name="Riley R."/>
            <person name="Lipzen A."/>
            <person name="Clum A."/>
            <person name="Drula E."/>
            <person name="Henrissat B."/>
            <person name="Kohler A."/>
            <person name="Grigoriev I.V."/>
            <person name="Martin F.M."/>
            <person name="Hacquard S."/>
        </authorList>
    </citation>
    <scope>NUCLEOTIDE SEQUENCE</scope>
    <source>
        <strain evidence="7">MPI-CAGE-AT-0016</strain>
    </source>
</reference>
<feature type="transmembrane region" description="Helical" evidence="5">
    <location>
        <begin position="396"/>
        <end position="416"/>
    </location>
</feature>
<dbReference type="Gene3D" id="1.20.1250.20">
    <property type="entry name" value="MFS general substrate transporter like domains"/>
    <property type="match status" value="2"/>
</dbReference>
<evidence type="ECO:0000259" key="6">
    <source>
        <dbReference type="PROSITE" id="PS50850"/>
    </source>
</evidence>
<dbReference type="AlphaFoldDB" id="A0A8K0TV49"/>
<feature type="transmembrane region" description="Helical" evidence="5">
    <location>
        <begin position="107"/>
        <end position="124"/>
    </location>
</feature>
<evidence type="ECO:0000256" key="2">
    <source>
        <dbReference type="ARBA" id="ARBA00022692"/>
    </source>
</evidence>
<sequence length="592" mass="63383">MTEQRKKVDEVDDQPDVIQVELLTMDDEENYSGLTVKCILVYVSILAGCFAQVLAIVATGAFSRNVAAVVGGMDKYIWIPQGLVICITFTAAPIAQASDFWGRRLPILICTALCLIGSIVISRATSMTMAIAGALLVGVGSGSTSLLYAVASEILPRRYRPAAQAGVNIANSLGGILTILAGFSLVKENDEGFRVIWYIGTGLFAINFLVIFVLFKPPQRHLEISLTLRQKLRALDWIGYFLFSIGMILFSVGLTWANNPFPWTNAHVLSTFVVGVAFIILTVVWEVERKVGFCHRSLFEDGRTYALALVFIFIEGFTFFAVNNFLPLEFSILFESDEFMVGVLVSIIFIAGTVASVFAGFYSTKTKRVRPPLLAGMGLFVIYFVCMATIKLDQSAAIWGFTVLAGLGLGFGLVIAVTTGQMSTPPGLIATASGLILTARALGGSVSLPVYTAILNSKLSKHLGPQIAERVLPLGLSAEDLPAFINALAGNDRKALASIPGVNPAVIDAGLLGLRTAYRLGFRDIWIAAAAVSAVGFILALFVTDPRSSFNMHVDAPVEEEIAANSHHVGQNAATMASDATGNMSNTAGDKV</sequence>
<dbReference type="PANTHER" id="PTHR23501:SF195">
    <property type="entry name" value="PEP5"/>
    <property type="match status" value="1"/>
</dbReference>
<dbReference type="PROSITE" id="PS00216">
    <property type="entry name" value="SUGAR_TRANSPORT_1"/>
    <property type="match status" value="1"/>
</dbReference>
<feature type="transmembrane region" description="Helical" evidence="5">
    <location>
        <begin position="373"/>
        <end position="390"/>
    </location>
</feature>
<feature type="transmembrane region" description="Helical" evidence="5">
    <location>
        <begin position="305"/>
        <end position="327"/>
    </location>
</feature>